<organism evidence="1 2">
    <name type="scientific">Acidiphilium cryptum (strain JF-5)</name>
    <dbReference type="NCBI Taxonomy" id="349163"/>
    <lineage>
        <taxon>Bacteria</taxon>
        <taxon>Pseudomonadati</taxon>
        <taxon>Pseudomonadota</taxon>
        <taxon>Alphaproteobacteria</taxon>
        <taxon>Acetobacterales</taxon>
        <taxon>Acidocellaceae</taxon>
        <taxon>Acidiphilium</taxon>
    </lineage>
</organism>
<keyword evidence="2" id="KW-1185">Reference proteome</keyword>
<gene>
    <name evidence="1" type="ordered locus">Acry_2486</name>
</gene>
<proteinExistence type="predicted"/>
<name>A5G1E6_ACICJ</name>
<protein>
    <submittedName>
        <fullName evidence="1">Uncharacterized protein</fullName>
    </submittedName>
</protein>
<dbReference type="Proteomes" id="UP000000245">
    <property type="component" value="Chromosome"/>
</dbReference>
<dbReference type="HOGENOM" id="CLU_2010287_0_0_5"/>
<dbReference type="KEGG" id="acr:Acry_2486"/>
<evidence type="ECO:0000313" key="2">
    <source>
        <dbReference type="Proteomes" id="UP000000245"/>
    </source>
</evidence>
<sequence>MSVRALLVAGAFALSLPGPMIKPASRLPPIPVVSHRRETTFLTETTPLLDMEWWAVVAVRCHLRSVRWQSLVEEQIAYDAADAARTLWPEDSGRQGTELSMFTDTQIVTRLKAASAPDTQCAALITTSRLDELDRMAKAAGW</sequence>
<dbReference type="AlphaFoldDB" id="A5G1E6"/>
<reference evidence="1 2" key="1">
    <citation type="submission" date="2007-05" db="EMBL/GenBank/DDBJ databases">
        <title>Complete sequence of chromosome of Acidiphilium cryptum JF-5.</title>
        <authorList>
            <consortium name="US DOE Joint Genome Institute"/>
            <person name="Copeland A."/>
            <person name="Lucas S."/>
            <person name="Lapidus A."/>
            <person name="Barry K."/>
            <person name="Detter J.C."/>
            <person name="Glavina del Rio T."/>
            <person name="Hammon N."/>
            <person name="Israni S."/>
            <person name="Dalin E."/>
            <person name="Tice H."/>
            <person name="Pitluck S."/>
            <person name="Sims D."/>
            <person name="Brettin T."/>
            <person name="Bruce D."/>
            <person name="Han C."/>
            <person name="Schmutz J."/>
            <person name="Larimer F."/>
            <person name="Land M."/>
            <person name="Hauser L."/>
            <person name="Kyrpides N."/>
            <person name="Kim E."/>
            <person name="Magnuson T."/>
            <person name="Richardson P."/>
        </authorList>
    </citation>
    <scope>NUCLEOTIDE SEQUENCE [LARGE SCALE GENOMIC DNA]</scope>
    <source>
        <strain evidence="1 2">JF-5</strain>
    </source>
</reference>
<dbReference type="EMBL" id="CP000697">
    <property type="protein sequence ID" value="ABQ31678.1"/>
    <property type="molecule type" value="Genomic_DNA"/>
</dbReference>
<accession>A5G1E6</accession>
<evidence type="ECO:0000313" key="1">
    <source>
        <dbReference type="EMBL" id="ABQ31678.1"/>
    </source>
</evidence>
<dbReference type="RefSeq" id="WP_012040092.1">
    <property type="nucleotide sequence ID" value="NC_009484.1"/>
</dbReference>